<sequence>MDTLDNYRRMIKEVLVPYTQIPYSHAAIECKAVFDSENDTYLLITLGWDGVKRIHGCLVHLDIIDGKIWVQRDDTEDGVTYELVTAGIPKEKIVLGFHPQNVRKHTGYAVS</sequence>
<evidence type="ECO:0000313" key="1">
    <source>
        <dbReference type="EMBL" id="QFS46672.1"/>
    </source>
</evidence>
<dbReference type="InterPro" id="IPR014968">
    <property type="entry name" value="XisI"/>
</dbReference>
<dbReference type="CDD" id="cd16382">
    <property type="entry name" value="XisI-like"/>
    <property type="match status" value="1"/>
</dbReference>
<name>A0A5P8W1Y9_9NOSO</name>
<reference evidence="1 2" key="1">
    <citation type="submission" date="2019-10" db="EMBL/GenBank/DDBJ databases">
        <title>Genomic and transcriptomic insights into the perfect genentic adaptation of a filamentous nitrogen-fixing cyanobacterium to rice fields.</title>
        <authorList>
            <person name="Chen Z."/>
        </authorList>
    </citation>
    <scope>NUCLEOTIDE SEQUENCE [LARGE SCALE GENOMIC DNA]</scope>
    <source>
        <strain evidence="1">CCNUC1</strain>
    </source>
</reference>
<protein>
    <submittedName>
        <fullName evidence="1">XisI protein</fullName>
    </submittedName>
</protein>
<dbReference type="AlphaFoldDB" id="A0A5P8W1Y9"/>
<dbReference type="Pfam" id="PF08869">
    <property type="entry name" value="XisI"/>
    <property type="match status" value="1"/>
</dbReference>
<evidence type="ECO:0000313" key="2">
    <source>
        <dbReference type="Proteomes" id="UP000326678"/>
    </source>
</evidence>
<keyword evidence="2" id="KW-1185">Reference proteome</keyword>
<dbReference type="SUPFAM" id="SSF143847">
    <property type="entry name" value="XisI-like"/>
    <property type="match status" value="1"/>
</dbReference>
<dbReference type="Gene3D" id="3.30.310.110">
    <property type="entry name" value="XisI-like"/>
    <property type="match status" value="1"/>
</dbReference>
<accession>A0A5P8W1Y9</accession>
<dbReference type="RefSeq" id="WP_118167954.1">
    <property type="nucleotide sequence ID" value="NZ_CP045226.1"/>
</dbReference>
<dbReference type="Proteomes" id="UP000326678">
    <property type="component" value="Chromosome Gxm1"/>
</dbReference>
<dbReference type="InterPro" id="IPR035943">
    <property type="entry name" value="XisI-like_sf"/>
</dbReference>
<dbReference type="EMBL" id="CP045226">
    <property type="protein sequence ID" value="QFS46672.1"/>
    <property type="molecule type" value="Genomic_DNA"/>
</dbReference>
<organism evidence="1 2">
    <name type="scientific">Nostoc sphaeroides CCNUC1</name>
    <dbReference type="NCBI Taxonomy" id="2653204"/>
    <lineage>
        <taxon>Bacteria</taxon>
        <taxon>Bacillati</taxon>
        <taxon>Cyanobacteriota</taxon>
        <taxon>Cyanophyceae</taxon>
        <taxon>Nostocales</taxon>
        <taxon>Nostocaceae</taxon>
        <taxon>Nostoc</taxon>
    </lineage>
</organism>
<proteinExistence type="predicted"/>
<gene>
    <name evidence="1" type="ORF">GXM_04153</name>
</gene>
<dbReference type="KEGG" id="nsh:GXM_04153"/>